<evidence type="ECO:0008006" key="6">
    <source>
        <dbReference type="Google" id="ProtNLM"/>
    </source>
</evidence>
<evidence type="ECO:0000313" key="5">
    <source>
        <dbReference type="Proteomes" id="UP001153954"/>
    </source>
</evidence>
<dbReference type="SMART" id="SM00700">
    <property type="entry name" value="JHBP"/>
    <property type="match status" value="1"/>
</dbReference>
<organism evidence="4 5">
    <name type="scientific">Euphydryas editha</name>
    <name type="common">Edith's checkerspot</name>
    <dbReference type="NCBI Taxonomy" id="104508"/>
    <lineage>
        <taxon>Eukaryota</taxon>
        <taxon>Metazoa</taxon>
        <taxon>Ecdysozoa</taxon>
        <taxon>Arthropoda</taxon>
        <taxon>Hexapoda</taxon>
        <taxon>Insecta</taxon>
        <taxon>Pterygota</taxon>
        <taxon>Neoptera</taxon>
        <taxon>Endopterygota</taxon>
        <taxon>Lepidoptera</taxon>
        <taxon>Glossata</taxon>
        <taxon>Ditrysia</taxon>
        <taxon>Papilionoidea</taxon>
        <taxon>Nymphalidae</taxon>
        <taxon>Nymphalinae</taxon>
        <taxon>Euphydryas</taxon>
    </lineage>
</organism>
<keyword evidence="1" id="KW-0732">Signal</keyword>
<evidence type="ECO:0000313" key="4">
    <source>
        <dbReference type="EMBL" id="CAH2084859.1"/>
    </source>
</evidence>
<name>A0AAU9TBA4_EUPED</name>
<dbReference type="GO" id="GO:0005615">
    <property type="term" value="C:extracellular space"/>
    <property type="evidence" value="ECO:0007669"/>
    <property type="project" value="TreeGrafter"/>
</dbReference>
<proteinExistence type="inferred from homology"/>
<accession>A0AAU9TBA4</accession>
<dbReference type="PANTHER" id="PTHR11008">
    <property type="entry name" value="PROTEIN TAKEOUT-LIKE PROTEIN"/>
    <property type="match status" value="1"/>
</dbReference>
<dbReference type="GO" id="GO:0007623">
    <property type="term" value="P:circadian rhythm"/>
    <property type="evidence" value="ECO:0007669"/>
    <property type="project" value="UniProtKB-ARBA"/>
</dbReference>
<keyword evidence="5" id="KW-1185">Reference proteome</keyword>
<evidence type="ECO:0000256" key="2">
    <source>
        <dbReference type="ARBA" id="ARBA00023108"/>
    </source>
</evidence>
<sequence length="240" mass="27357">MIPKTTDLNSKGFRIKGSDYIHPCNDTSRECLVKSTQIAIPEFVKGIPNLGIPTLDPFTIEKLSIPLSGLKITFYQGNVSGFRKCIVDDVVSELVKRHFTLEFHCNLTVKGQYDAVGKILLFPINGEGDAKIKLVNLRMKIDFNTKYIKDDKGFNHFAIKNYKYTFNYGDRVIFNLTNLFKESQELSATVLNFLNENWKTVAEEFGKPLVDYAVDLAIRTVEKFFIVVPYEELTNVPIPQ</sequence>
<keyword evidence="2" id="KW-0090">Biological rhythms</keyword>
<protein>
    <recommendedName>
        <fullName evidence="6">Circadian clock-controlled protein-like</fullName>
    </recommendedName>
</protein>
<dbReference type="Gene3D" id="3.15.10.30">
    <property type="entry name" value="Haemolymph juvenile hormone binding protein"/>
    <property type="match status" value="1"/>
</dbReference>
<comment type="caution">
    <text evidence="4">The sequence shown here is derived from an EMBL/GenBank/DDBJ whole genome shotgun (WGS) entry which is preliminary data.</text>
</comment>
<gene>
    <name evidence="4" type="ORF">EEDITHA_LOCUS1393</name>
</gene>
<dbReference type="PANTHER" id="PTHR11008:SF32">
    <property type="entry name" value="CIRCADIAN CLOCK-CONTROLLED PROTEIN DAYWAKE-RELATED"/>
    <property type="match status" value="1"/>
</dbReference>
<dbReference type="FunFam" id="3.15.10.30:FF:000001">
    <property type="entry name" value="Takeout-like protein 1"/>
    <property type="match status" value="1"/>
</dbReference>
<dbReference type="InterPro" id="IPR038606">
    <property type="entry name" value="To_sf"/>
</dbReference>
<evidence type="ECO:0000256" key="1">
    <source>
        <dbReference type="ARBA" id="ARBA00022729"/>
    </source>
</evidence>
<comment type="similarity">
    <text evidence="3">Belongs to the TO family.</text>
</comment>
<evidence type="ECO:0000256" key="3">
    <source>
        <dbReference type="ARBA" id="ARBA00060902"/>
    </source>
</evidence>
<dbReference type="AlphaFoldDB" id="A0AAU9TBA4"/>
<dbReference type="InterPro" id="IPR010562">
    <property type="entry name" value="Haemolymph_juvenile_hormone-bd"/>
</dbReference>
<reference evidence="4" key="1">
    <citation type="submission" date="2022-03" db="EMBL/GenBank/DDBJ databases">
        <authorList>
            <person name="Tunstrom K."/>
        </authorList>
    </citation>
    <scope>NUCLEOTIDE SEQUENCE</scope>
</reference>
<dbReference type="Proteomes" id="UP001153954">
    <property type="component" value="Unassembled WGS sequence"/>
</dbReference>
<dbReference type="Pfam" id="PF06585">
    <property type="entry name" value="JHBP"/>
    <property type="match status" value="1"/>
</dbReference>
<dbReference type="EMBL" id="CAKOGL010000003">
    <property type="protein sequence ID" value="CAH2084859.1"/>
    <property type="molecule type" value="Genomic_DNA"/>
</dbReference>